<dbReference type="RefSeq" id="XP_028131333.1">
    <property type="nucleotide sequence ID" value="XM_028275532.1"/>
</dbReference>
<dbReference type="InParanoid" id="A0A6P7FD62"/>
<name>A0A6P7FD62_DIAVI</name>
<feature type="region of interest" description="Disordered" evidence="1">
    <location>
        <begin position="340"/>
        <end position="376"/>
    </location>
</feature>
<dbReference type="OrthoDB" id="6755972at2759"/>
<gene>
    <name evidence="2" type="primary">LOC114327033</name>
</gene>
<dbReference type="AlphaFoldDB" id="A0A6P7FD62"/>
<protein>
    <submittedName>
        <fullName evidence="2">Uncharacterized protein LOC114327033</fullName>
    </submittedName>
</protein>
<organism evidence="2">
    <name type="scientific">Diabrotica virgifera virgifera</name>
    <name type="common">western corn rootworm</name>
    <dbReference type="NCBI Taxonomy" id="50390"/>
    <lineage>
        <taxon>Eukaryota</taxon>
        <taxon>Metazoa</taxon>
        <taxon>Ecdysozoa</taxon>
        <taxon>Arthropoda</taxon>
        <taxon>Hexapoda</taxon>
        <taxon>Insecta</taxon>
        <taxon>Pterygota</taxon>
        <taxon>Neoptera</taxon>
        <taxon>Endopterygota</taxon>
        <taxon>Coleoptera</taxon>
        <taxon>Polyphaga</taxon>
        <taxon>Cucujiformia</taxon>
        <taxon>Chrysomeloidea</taxon>
        <taxon>Chrysomelidae</taxon>
        <taxon>Galerucinae</taxon>
        <taxon>Diabroticina</taxon>
        <taxon>Diabroticites</taxon>
        <taxon>Diabrotica</taxon>
    </lineage>
</organism>
<evidence type="ECO:0000256" key="1">
    <source>
        <dbReference type="SAM" id="MobiDB-lite"/>
    </source>
</evidence>
<dbReference type="KEGG" id="dvv:114327033"/>
<sequence>MDVEMQNKCKKTVKRNKYERNSREMYEWWLQLFKMLESDFNLKDDERYSTLKEILPVELFYRLLAILGFKKEQFHIDEPTIIEKEDDKKTFTKNTTIESVFDSAEAKRSTVISKFRKELGITSTKENPYLEFFKRKPHRAAIWKELPPLKWEEMNLGQMAEAITEAIAIDYVDWLKTMGGDEETTLNVQSIKEMFEVGSQTNAATSIFVELKELASVPQKTAEALDVPEKSNINFLHTQIQNDRKASKRHPQIIAFGRRLPTYMQVKPPPKDLYTKWLQCEYIPPKLESMASVWEGITHLRSTRVFCEYLYKERTDIKPPKYLIECGMMDPKNFGRRLTRTEELEMEASEEGVKKRSTISRKSEVSKSSRKRSTLK</sequence>
<proteinExistence type="predicted"/>
<evidence type="ECO:0000313" key="2">
    <source>
        <dbReference type="RefSeq" id="XP_028131333.1"/>
    </source>
</evidence>
<accession>A0A6P7FD62</accession>
<reference evidence="2" key="1">
    <citation type="submission" date="2025-08" db="UniProtKB">
        <authorList>
            <consortium name="RefSeq"/>
        </authorList>
    </citation>
    <scope>IDENTIFICATION</scope>
    <source>
        <tissue evidence="2">Whole insect</tissue>
    </source>
</reference>